<dbReference type="SUPFAM" id="SSF51905">
    <property type="entry name" value="FAD/NAD(P)-binding domain"/>
    <property type="match status" value="1"/>
</dbReference>
<gene>
    <name evidence="9" type="ORF">DNG_09038</name>
</gene>
<proteinExistence type="inferred from homology"/>
<dbReference type="SUPFAM" id="SSF54373">
    <property type="entry name" value="FAD-linked reductases, C-terminal domain"/>
    <property type="match status" value="1"/>
</dbReference>
<dbReference type="PRINTS" id="PR00420">
    <property type="entry name" value="RNGMNOXGNASE"/>
</dbReference>
<dbReference type="InterPro" id="IPR036188">
    <property type="entry name" value="FAD/NAD-bd_sf"/>
</dbReference>
<keyword evidence="4" id="KW-0274">FAD</keyword>
<comment type="similarity">
    <text evidence="2">Belongs to the paxM FAD-dependent monooxygenase family.</text>
</comment>
<evidence type="ECO:0000313" key="10">
    <source>
        <dbReference type="Proteomes" id="UP001187682"/>
    </source>
</evidence>
<keyword evidence="5" id="KW-0560">Oxidoreductase</keyword>
<dbReference type="InterPro" id="IPR050493">
    <property type="entry name" value="FAD-dep_Monooxygenase_BioMet"/>
</dbReference>
<dbReference type="GO" id="GO:0004497">
    <property type="term" value="F:monooxygenase activity"/>
    <property type="evidence" value="ECO:0007669"/>
    <property type="project" value="UniProtKB-KW"/>
</dbReference>
<organism evidence="9 10">
    <name type="scientific">Cephalotrichum gorgonifer</name>
    <dbReference type="NCBI Taxonomy" id="2041049"/>
    <lineage>
        <taxon>Eukaryota</taxon>
        <taxon>Fungi</taxon>
        <taxon>Dikarya</taxon>
        <taxon>Ascomycota</taxon>
        <taxon>Pezizomycotina</taxon>
        <taxon>Sordariomycetes</taxon>
        <taxon>Hypocreomycetidae</taxon>
        <taxon>Microascales</taxon>
        <taxon>Microascaceae</taxon>
        <taxon>Cephalotrichum</taxon>
    </lineage>
</organism>
<dbReference type="GO" id="GO:0071949">
    <property type="term" value="F:FAD binding"/>
    <property type="evidence" value="ECO:0007669"/>
    <property type="project" value="InterPro"/>
</dbReference>
<comment type="caution">
    <text evidence="9">The sequence shown here is derived from an EMBL/GenBank/DDBJ whole genome shotgun (WGS) entry which is preliminary data.</text>
</comment>
<dbReference type="AlphaFoldDB" id="A0AAE8N6K6"/>
<protein>
    <submittedName>
        <fullName evidence="9">Related to salicylate 1-monooxygenase</fullName>
    </submittedName>
</protein>
<dbReference type="PANTHER" id="PTHR13789:SF318">
    <property type="entry name" value="GERANYLGERANYL DIPHOSPHATE REDUCTASE"/>
    <property type="match status" value="1"/>
</dbReference>
<dbReference type="Gene3D" id="3.50.50.60">
    <property type="entry name" value="FAD/NAD(P)-binding domain"/>
    <property type="match status" value="1"/>
</dbReference>
<evidence type="ECO:0000256" key="4">
    <source>
        <dbReference type="ARBA" id="ARBA00022827"/>
    </source>
</evidence>
<keyword evidence="10" id="KW-1185">Reference proteome</keyword>
<evidence type="ECO:0000256" key="2">
    <source>
        <dbReference type="ARBA" id="ARBA00007992"/>
    </source>
</evidence>
<evidence type="ECO:0000256" key="5">
    <source>
        <dbReference type="ARBA" id="ARBA00023002"/>
    </source>
</evidence>
<dbReference type="Pfam" id="PF01494">
    <property type="entry name" value="FAD_binding_3"/>
    <property type="match status" value="1"/>
</dbReference>
<dbReference type="EMBL" id="ONZQ02000015">
    <property type="protein sequence ID" value="SPO06349.1"/>
    <property type="molecule type" value="Genomic_DNA"/>
</dbReference>
<comment type="cofactor">
    <cofactor evidence="1">
        <name>FAD</name>
        <dbReference type="ChEBI" id="CHEBI:57692"/>
    </cofactor>
</comment>
<dbReference type="Proteomes" id="UP001187682">
    <property type="component" value="Unassembled WGS sequence"/>
</dbReference>
<accession>A0AAE8N6K6</accession>
<evidence type="ECO:0000256" key="6">
    <source>
        <dbReference type="ARBA" id="ARBA00023033"/>
    </source>
</evidence>
<sequence>MADTPSLRIVIIGAGIAGLTTAIALKHHPAIDIDNYERASELREIGASIALGPNGMRTLDKLGIQNALDESIAFRNESGHPMIYRHYKTNEVVSTDSHRGSVEYRHLTSRFYRAHLQQALLEHVDPSRVHLSKAFHSVSRDVTAGKLLVTFTDGTNTTADILLGADGIHSAVRRSFVATSAPTWTGWVAFRSVFPISHVSHIADLPDEAVHIWGPDRTLFLSRLGKDLFTVVGSSQTDPAAADAPYKDAVWDTDGDVNVLREYYQDWSPLVRAVVDAVPHTRVYPNTAAHAIDSWVLGDGRVTLAGDAAHAHGGAFAAGGSLAIDDAWAFAASILEVFPATTTAPSRIPSETDIARALRLYEKTRKEHTDRVLRTVHQGNRKKVARVGKVETDEELRARMKSREDPSWIHEHDVEATFLSVLAGEGKRAEEQARL</sequence>
<keyword evidence="7" id="KW-0812">Transmembrane</keyword>
<keyword evidence="6" id="KW-0503">Monooxygenase</keyword>
<evidence type="ECO:0000256" key="7">
    <source>
        <dbReference type="SAM" id="Phobius"/>
    </source>
</evidence>
<dbReference type="PANTHER" id="PTHR13789">
    <property type="entry name" value="MONOOXYGENASE"/>
    <property type="match status" value="1"/>
</dbReference>
<reference evidence="9" key="1">
    <citation type="submission" date="2018-03" db="EMBL/GenBank/DDBJ databases">
        <authorList>
            <person name="Guldener U."/>
        </authorList>
    </citation>
    <scope>NUCLEOTIDE SEQUENCE</scope>
</reference>
<dbReference type="InterPro" id="IPR002938">
    <property type="entry name" value="FAD-bd"/>
</dbReference>
<keyword evidence="7" id="KW-0472">Membrane</keyword>
<name>A0AAE8N6K6_9PEZI</name>
<feature type="transmembrane region" description="Helical" evidence="7">
    <location>
        <begin position="6"/>
        <end position="25"/>
    </location>
</feature>
<feature type="domain" description="FAD-binding" evidence="8">
    <location>
        <begin position="8"/>
        <end position="337"/>
    </location>
</feature>
<keyword evidence="7" id="KW-1133">Transmembrane helix</keyword>
<keyword evidence="3" id="KW-0285">Flavoprotein</keyword>
<evidence type="ECO:0000259" key="8">
    <source>
        <dbReference type="Pfam" id="PF01494"/>
    </source>
</evidence>
<evidence type="ECO:0000256" key="3">
    <source>
        <dbReference type="ARBA" id="ARBA00022630"/>
    </source>
</evidence>
<evidence type="ECO:0000256" key="1">
    <source>
        <dbReference type="ARBA" id="ARBA00001974"/>
    </source>
</evidence>
<evidence type="ECO:0000313" key="9">
    <source>
        <dbReference type="EMBL" id="SPO06349.1"/>
    </source>
</evidence>